<dbReference type="Pfam" id="PF00999">
    <property type="entry name" value="Na_H_Exchanger"/>
    <property type="match status" value="1"/>
</dbReference>
<feature type="transmembrane region" description="Helical" evidence="5">
    <location>
        <begin position="60"/>
        <end position="77"/>
    </location>
</feature>
<accession>A9D769</accession>
<feature type="transmembrane region" description="Helical" evidence="5">
    <location>
        <begin position="267"/>
        <end position="287"/>
    </location>
</feature>
<evidence type="ECO:0000256" key="5">
    <source>
        <dbReference type="SAM" id="Phobius"/>
    </source>
</evidence>
<feature type="transmembrane region" description="Helical" evidence="5">
    <location>
        <begin position="222"/>
        <end position="255"/>
    </location>
</feature>
<organism evidence="7 8">
    <name type="scientific">Hoeflea phototrophica (strain DSM 17068 / NCIMB 14078 / DFL-43)</name>
    <dbReference type="NCBI Taxonomy" id="411684"/>
    <lineage>
        <taxon>Bacteria</taxon>
        <taxon>Pseudomonadati</taxon>
        <taxon>Pseudomonadota</taxon>
        <taxon>Alphaproteobacteria</taxon>
        <taxon>Hyphomicrobiales</taxon>
        <taxon>Rhizobiaceae</taxon>
        <taxon>Hoeflea</taxon>
    </lineage>
</organism>
<evidence type="ECO:0000313" key="7">
    <source>
        <dbReference type="EMBL" id="EDQ33020.1"/>
    </source>
</evidence>
<dbReference type="PANTHER" id="PTHR43021">
    <property type="entry name" value="NA(+)/H(+) ANTIPORTER-RELATED"/>
    <property type="match status" value="1"/>
</dbReference>
<dbReference type="eggNOG" id="COG0025">
    <property type="taxonomic scope" value="Bacteria"/>
</dbReference>
<evidence type="ECO:0000256" key="1">
    <source>
        <dbReference type="ARBA" id="ARBA00004141"/>
    </source>
</evidence>
<dbReference type="EMBL" id="ABIA03000004">
    <property type="protein sequence ID" value="EDQ33020.1"/>
    <property type="molecule type" value="Genomic_DNA"/>
</dbReference>
<evidence type="ECO:0000259" key="6">
    <source>
        <dbReference type="Pfam" id="PF00999"/>
    </source>
</evidence>
<dbReference type="HOGENOM" id="CLU_031031_2_1_5"/>
<feature type="transmembrane region" description="Helical" evidence="5">
    <location>
        <begin position="293"/>
        <end position="315"/>
    </location>
</feature>
<keyword evidence="3 5" id="KW-1133">Transmembrane helix</keyword>
<dbReference type="GO" id="GO:0015297">
    <property type="term" value="F:antiporter activity"/>
    <property type="evidence" value="ECO:0007669"/>
    <property type="project" value="InterPro"/>
</dbReference>
<dbReference type="GO" id="GO:0016020">
    <property type="term" value="C:membrane"/>
    <property type="evidence" value="ECO:0007669"/>
    <property type="project" value="UniProtKB-SubCell"/>
</dbReference>
<name>A9D769_HOEPD</name>
<dbReference type="InterPro" id="IPR006153">
    <property type="entry name" value="Cation/H_exchanger_TM"/>
</dbReference>
<dbReference type="AlphaFoldDB" id="A9D769"/>
<feature type="transmembrane region" description="Helical" evidence="5">
    <location>
        <begin position="89"/>
        <end position="111"/>
    </location>
</feature>
<evidence type="ECO:0000256" key="3">
    <source>
        <dbReference type="ARBA" id="ARBA00022989"/>
    </source>
</evidence>
<reference evidence="7 8" key="1">
    <citation type="submission" date="2007-10" db="EMBL/GenBank/DDBJ databases">
        <authorList>
            <person name="Wagner-Dobler I."/>
            <person name="Ferriera S."/>
            <person name="Johnson J."/>
            <person name="Kravitz S."/>
            <person name="Beeson K."/>
            <person name="Sutton G."/>
            <person name="Rogers Y.-H."/>
            <person name="Friedman R."/>
            <person name="Frazier M."/>
            <person name="Venter J.C."/>
        </authorList>
    </citation>
    <scope>NUCLEOTIDE SEQUENCE [LARGE SCALE GENOMIC DNA]</scope>
    <source>
        <strain evidence="7 8">DFL-43</strain>
    </source>
</reference>
<keyword evidence="8" id="KW-1185">Reference proteome</keyword>
<feature type="transmembrane region" description="Helical" evidence="5">
    <location>
        <begin position="327"/>
        <end position="345"/>
    </location>
</feature>
<reference evidence="7 8" key="2">
    <citation type="submission" date="2012-06" db="EMBL/GenBank/DDBJ databases">
        <authorList>
            <person name="Fiebig A."/>
        </authorList>
    </citation>
    <scope>NUCLEOTIDE SEQUENCE [LARGE SCALE GENOMIC DNA]</scope>
    <source>
        <strain evidence="7 8">DFL-43</strain>
    </source>
</reference>
<keyword evidence="4 5" id="KW-0472">Membrane</keyword>
<dbReference type="STRING" id="411684.HPDFL43_16131"/>
<evidence type="ECO:0000313" key="8">
    <source>
        <dbReference type="Proteomes" id="UP000004291"/>
    </source>
</evidence>
<feature type="transmembrane region" description="Helical" evidence="5">
    <location>
        <begin position="357"/>
        <end position="376"/>
    </location>
</feature>
<feature type="transmembrane region" description="Helical" evidence="5">
    <location>
        <begin position="188"/>
        <end position="210"/>
    </location>
</feature>
<dbReference type="InterPro" id="IPR038770">
    <property type="entry name" value="Na+/solute_symporter_sf"/>
</dbReference>
<comment type="caution">
    <text evidence="7">The sequence shown here is derived from an EMBL/GenBank/DDBJ whole genome shotgun (WGS) entry which is preliminary data.</text>
</comment>
<evidence type="ECO:0000256" key="4">
    <source>
        <dbReference type="ARBA" id="ARBA00023136"/>
    </source>
</evidence>
<keyword evidence="2 5" id="KW-0812">Transmembrane</keyword>
<dbReference type="Proteomes" id="UP000004291">
    <property type="component" value="Chromosome"/>
</dbReference>
<comment type="subcellular location">
    <subcellularLocation>
        <location evidence="1">Membrane</location>
        <topology evidence="1">Multi-pass membrane protein</topology>
    </subcellularLocation>
</comment>
<feature type="domain" description="Cation/H+ exchanger transmembrane" evidence="6">
    <location>
        <begin position="14"/>
        <end position="370"/>
    </location>
</feature>
<dbReference type="GO" id="GO:1902600">
    <property type="term" value="P:proton transmembrane transport"/>
    <property type="evidence" value="ECO:0007669"/>
    <property type="project" value="InterPro"/>
</dbReference>
<feature type="transmembrane region" description="Helical" evidence="5">
    <location>
        <begin position="159"/>
        <end position="176"/>
    </location>
</feature>
<evidence type="ECO:0000256" key="2">
    <source>
        <dbReference type="ARBA" id="ARBA00022692"/>
    </source>
</evidence>
<dbReference type="PANTHER" id="PTHR43021:SF2">
    <property type="entry name" value="CATION_H+ EXCHANGER DOMAIN-CONTAINING PROTEIN"/>
    <property type="match status" value="1"/>
</dbReference>
<dbReference type="Gene3D" id="1.20.1530.20">
    <property type="match status" value="1"/>
</dbReference>
<sequence length="395" mass="41474">MENSEVLVAIGVLLLLGLALDSVGRIVHVPRVTLLILLGVVIGQPVLDLLPDAFAGSDEIYAPTALTMVAFLLGGSLTTQTLRNHGREILIISLALVIVSVMLVAGGLWLLGLPAGFAVILGSLSAATDPAATHDVVRQSNARGPFITSILGIVAIDDAWGLIAFSMALAVAGILLDSNATEALAHGAMEVSGAILLGLVIGFPAAYLTGRIKPGEPTLIEALGLVFLCSGSALYFGVSFLLTGMVCGAVIVNFARHHDRPFHEIERIEWPFMLLFFVMAGASLQIGNLAKTAWIFLAYCALRILARLIGGWIGGRVAGMPDRQSRLTGIALMPQAGVAIGMALVASERFPEIGEDLLTIAVASTIVFELVGPFFTQYAIREIGNRQTPESASSS</sequence>
<proteinExistence type="predicted"/>
<feature type="transmembrane region" description="Helical" evidence="5">
    <location>
        <begin position="6"/>
        <end position="27"/>
    </location>
</feature>
<dbReference type="OrthoDB" id="9778229at2"/>
<protein>
    <submittedName>
        <fullName evidence="7">Kef-type K+ transport system, membrane component</fullName>
    </submittedName>
</protein>
<gene>
    <name evidence="7" type="ORF">HPDFL43_16131</name>
</gene>
<dbReference type="RefSeq" id="WP_007198980.1">
    <property type="nucleotide sequence ID" value="NZ_CM002917.1"/>
</dbReference>